<protein>
    <submittedName>
        <fullName evidence="1">Uncharacterized protein</fullName>
    </submittedName>
</protein>
<organism evidence="1 2">
    <name type="scientific">Pseudonocardia zijingensis</name>
    <dbReference type="NCBI Taxonomy" id="153376"/>
    <lineage>
        <taxon>Bacteria</taxon>
        <taxon>Bacillati</taxon>
        <taxon>Actinomycetota</taxon>
        <taxon>Actinomycetes</taxon>
        <taxon>Pseudonocardiales</taxon>
        <taxon>Pseudonocardiaceae</taxon>
        <taxon>Pseudonocardia</taxon>
    </lineage>
</organism>
<name>A0ABP3YMM9_9PSEU</name>
<sequence length="63" mass="6777">MDGRESVGSRYAEHLTDQDLLVLTGGRADQVAALRREPTLVLDLLERPGVADALITARGACSR</sequence>
<dbReference type="RefSeq" id="WP_343945411.1">
    <property type="nucleotide sequence ID" value="NZ_BAAAHP010000207.1"/>
</dbReference>
<evidence type="ECO:0000313" key="1">
    <source>
        <dbReference type="EMBL" id="GAA0899383.1"/>
    </source>
</evidence>
<keyword evidence="2" id="KW-1185">Reference proteome</keyword>
<comment type="caution">
    <text evidence="1">The sequence shown here is derived from an EMBL/GenBank/DDBJ whole genome shotgun (WGS) entry which is preliminary data.</text>
</comment>
<evidence type="ECO:0000313" key="2">
    <source>
        <dbReference type="Proteomes" id="UP001499967"/>
    </source>
</evidence>
<gene>
    <name evidence="1" type="ORF">GCM10009559_63760</name>
</gene>
<reference evidence="2" key="1">
    <citation type="journal article" date="2019" name="Int. J. Syst. Evol. Microbiol.">
        <title>The Global Catalogue of Microorganisms (GCM) 10K type strain sequencing project: providing services to taxonomists for standard genome sequencing and annotation.</title>
        <authorList>
            <consortium name="The Broad Institute Genomics Platform"/>
            <consortium name="The Broad Institute Genome Sequencing Center for Infectious Disease"/>
            <person name="Wu L."/>
            <person name="Ma J."/>
        </authorList>
    </citation>
    <scope>NUCLEOTIDE SEQUENCE [LARGE SCALE GENOMIC DNA]</scope>
    <source>
        <strain evidence="2">JCM 11117</strain>
    </source>
</reference>
<dbReference type="Proteomes" id="UP001499967">
    <property type="component" value="Unassembled WGS sequence"/>
</dbReference>
<proteinExistence type="predicted"/>
<dbReference type="EMBL" id="BAAAHP010000207">
    <property type="protein sequence ID" value="GAA0899383.1"/>
    <property type="molecule type" value="Genomic_DNA"/>
</dbReference>
<accession>A0ABP3YMM9</accession>